<proteinExistence type="predicted"/>
<feature type="transmembrane region" description="Helical" evidence="1">
    <location>
        <begin position="12"/>
        <end position="30"/>
    </location>
</feature>
<feature type="transmembrane region" description="Helical" evidence="1">
    <location>
        <begin position="63"/>
        <end position="89"/>
    </location>
</feature>
<dbReference type="AlphaFoldDB" id="A0A3L7DBE7"/>
<dbReference type="EMBL" id="RCTJ01000028">
    <property type="protein sequence ID" value="RLQ13839.1"/>
    <property type="molecule type" value="Genomic_DNA"/>
</dbReference>
<organism evidence="2 3">
    <name type="scientific">Geobacillus stearothermophilus</name>
    <name type="common">Bacillus stearothermophilus</name>
    <dbReference type="NCBI Taxonomy" id="1422"/>
    <lineage>
        <taxon>Bacteria</taxon>
        <taxon>Bacillati</taxon>
        <taxon>Bacillota</taxon>
        <taxon>Bacilli</taxon>
        <taxon>Bacillales</taxon>
        <taxon>Anoxybacillaceae</taxon>
        <taxon>Geobacillus</taxon>
    </lineage>
</organism>
<keyword evidence="1" id="KW-0472">Membrane</keyword>
<keyword evidence="1" id="KW-0812">Transmembrane</keyword>
<evidence type="ECO:0000313" key="2">
    <source>
        <dbReference type="EMBL" id="RLQ13839.1"/>
    </source>
</evidence>
<dbReference type="RefSeq" id="WP_033016484.1">
    <property type="nucleotide sequence ID" value="NZ_CBCSGJ010000001.1"/>
</dbReference>
<dbReference type="Proteomes" id="UP000266922">
    <property type="component" value="Unassembled WGS sequence"/>
</dbReference>
<sequence length="117" mass="13032">MKSNAAATRPSSFPFWTAGAVVALAVNLRAPLTTVGPLVTNERPHVPNESPYAAVNGRRALDLFAFFGSIYFSARHVGFLSAPLVFILIRREDSHFNEAKRSKWEMNRLNYILLKIG</sequence>
<evidence type="ECO:0000256" key="1">
    <source>
        <dbReference type="SAM" id="Phobius"/>
    </source>
</evidence>
<reference evidence="2 3" key="1">
    <citation type="submission" date="2018-10" db="EMBL/GenBank/DDBJ databases">
        <title>Geobacillus stearothermophilus in processing lines of powdered infant formula.</title>
        <authorList>
            <person name="Rhee M.S."/>
            <person name="Choi I.-G."/>
            <person name="Cho T.J."/>
            <person name="Park B."/>
        </authorList>
    </citation>
    <scope>NUCLEOTIDE SEQUENCE [LARGE SCALE GENOMIC DNA]</scope>
    <source>
        <strain evidence="2 3">FHS-PPGT130</strain>
    </source>
</reference>
<dbReference type="GeneID" id="89611460"/>
<protein>
    <submittedName>
        <fullName evidence="2">Uncharacterized protein</fullName>
    </submittedName>
</protein>
<comment type="caution">
    <text evidence="2">The sequence shown here is derived from an EMBL/GenBank/DDBJ whole genome shotgun (WGS) entry which is preliminary data.</text>
</comment>
<accession>A0A3L7DBE7</accession>
<gene>
    <name evidence="2" type="ORF">D9548_09075</name>
</gene>
<name>A0A3L7DBE7_GEOSE</name>
<evidence type="ECO:0000313" key="3">
    <source>
        <dbReference type="Proteomes" id="UP000266922"/>
    </source>
</evidence>
<keyword evidence="1" id="KW-1133">Transmembrane helix</keyword>